<name>A0A4U3MMH8_9ACTN</name>
<evidence type="ECO:0008006" key="4">
    <source>
        <dbReference type="Google" id="ProtNLM"/>
    </source>
</evidence>
<reference evidence="2 3" key="1">
    <citation type="submission" date="2019-04" db="EMBL/GenBank/DDBJ databases">
        <title>Herbidospora sp. NEAU-GS14.nov., a novel actinomycete isolated from soil.</title>
        <authorList>
            <person name="Han L."/>
        </authorList>
    </citation>
    <scope>NUCLEOTIDE SEQUENCE [LARGE SCALE GENOMIC DNA]</scope>
    <source>
        <strain evidence="2 3">NEAU-GS14</strain>
    </source>
</reference>
<dbReference type="AlphaFoldDB" id="A0A4U3MMH8"/>
<dbReference type="Pfam" id="PF13576">
    <property type="entry name" value="Pentapeptide_3"/>
    <property type="match status" value="2"/>
</dbReference>
<protein>
    <recommendedName>
        <fullName evidence="4">Pentapeptide repeat-containing protein</fullName>
    </recommendedName>
</protein>
<dbReference type="Proteomes" id="UP000308705">
    <property type="component" value="Unassembled WGS sequence"/>
</dbReference>
<evidence type="ECO:0000313" key="3">
    <source>
        <dbReference type="Proteomes" id="UP000308705"/>
    </source>
</evidence>
<organism evidence="2 3">
    <name type="scientific">Herbidospora galbida</name>
    <dbReference type="NCBI Taxonomy" id="2575442"/>
    <lineage>
        <taxon>Bacteria</taxon>
        <taxon>Bacillati</taxon>
        <taxon>Actinomycetota</taxon>
        <taxon>Actinomycetes</taxon>
        <taxon>Streptosporangiales</taxon>
        <taxon>Streptosporangiaceae</taxon>
        <taxon>Herbidospora</taxon>
    </lineage>
</organism>
<evidence type="ECO:0000256" key="1">
    <source>
        <dbReference type="SAM" id="MobiDB-lite"/>
    </source>
</evidence>
<dbReference type="EMBL" id="SZQA01000005">
    <property type="protein sequence ID" value="TKK89882.1"/>
    <property type="molecule type" value="Genomic_DNA"/>
</dbReference>
<gene>
    <name evidence="2" type="ORF">FDA94_08375</name>
</gene>
<comment type="caution">
    <text evidence="2">The sequence shown here is derived from an EMBL/GenBank/DDBJ whole genome shotgun (WGS) entry which is preliminary data.</text>
</comment>
<feature type="region of interest" description="Disordered" evidence="1">
    <location>
        <begin position="175"/>
        <end position="199"/>
    </location>
</feature>
<proteinExistence type="predicted"/>
<keyword evidence="3" id="KW-1185">Reference proteome</keyword>
<accession>A0A4U3MMH8</accession>
<evidence type="ECO:0000313" key="2">
    <source>
        <dbReference type="EMBL" id="TKK89882.1"/>
    </source>
</evidence>
<sequence length="199" mass="21490">MRGSRPVRGPFGSGAVALGAWVTVCGRYKPAVIRGVIFAGDAGFSEATFTEYAWFGFVTFNKDAGFNEATFTETTLFSGATFTGDAQFDGATFTGDAAFNWVTFWDARFGGATFTGDARFGKATFNKHAEFGKATFNGDTWFDAAIFRQPPHWPEGWRLELLAYRARLVKVGEGEAVEGSTAPEGNCPQGDETPIDLPS</sequence>
<dbReference type="InterPro" id="IPR001646">
    <property type="entry name" value="5peptide_repeat"/>
</dbReference>
<dbReference type="Gene3D" id="2.160.20.80">
    <property type="entry name" value="E3 ubiquitin-protein ligase SopA"/>
    <property type="match status" value="1"/>
</dbReference>
<dbReference type="OrthoDB" id="8440251at2"/>